<dbReference type="PANTHER" id="PTHR43343">
    <property type="entry name" value="PEPTIDASE S12"/>
    <property type="match status" value="1"/>
</dbReference>
<evidence type="ECO:0000256" key="4">
    <source>
        <dbReference type="ARBA" id="ARBA00022825"/>
    </source>
</evidence>
<dbReference type="PANTHER" id="PTHR43343:SF3">
    <property type="entry name" value="PROTEASE DO-LIKE 8, CHLOROPLASTIC"/>
    <property type="match status" value="1"/>
</dbReference>
<keyword evidence="2 7" id="KW-0645">Protease</keyword>
<evidence type="ECO:0000256" key="3">
    <source>
        <dbReference type="ARBA" id="ARBA00022801"/>
    </source>
</evidence>
<evidence type="ECO:0000313" key="8">
    <source>
        <dbReference type="Proteomes" id="UP000431269"/>
    </source>
</evidence>
<feature type="domain" description="PDZ" evidence="6">
    <location>
        <begin position="267"/>
        <end position="351"/>
    </location>
</feature>
<reference evidence="8" key="1">
    <citation type="submission" date="2019-12" db="EMBL/GenBank/DDBJ databases">
        <title>Complete genome of Terracaulis silvestris 0127_4.</title>
        <authorList>
            <person name="Vieira S."/>
            <person name="Riedel T."/>
            <person name="Sproer C."/>
            <person name="Pascual J."/>
            <person name="Boedeker C."/>
            <person name="Overmann J."/>
        </authorList>
    </citation>
    <scope>NUCLEOTIDE SEQUENCE [LARGE SCALE GENOMIC DNA]</scope>
    <source>
        <strain evidence="8">0127_4</strain>
    </source>
</reference>
<dbReference type="Pfam" id="PF13180">
    <property type="entry name" value="PDZ_2"/>
    <property type="match status" value="1"/>
</dbReference>
<dbReference type="PRINTS" id="PR00834">
    <property type="entry name" value="PROTEASES2C"/>
</dbReference>
<dbReference type="EC" id="3.4.21.107" evidence="7"/>
<dbReference type="SUPFAM" id="SSF50494">
    <property type="entry name" value="Trypsin-like serine proteases"/>
    <property type="match status" value="1"/>
</dbReference>
<protein>
    <submittedName>
        <fullName evidence="7">Putative periplasmic serine endoprotease DegP-like</fullName>
        <ecNumber evidence="7">3.4.21.107</ecNumber>
    </submittedName>
</protein>
<dbReference type="InterPro" id="IPR009003">
    <property type="entry name" value="Peptidase_S1_PA"/>
</dbReference>
<keyword evidence="3 7" id="KW-0378">Hydrolase</keyword>
<feature type="signal peptide" evidence="5">
    <location>
        <begin position="1"/>
        <end position="23"/>
    </location>
</feature>
<organism evidence="7 8">
    <name type="scientific">Terricaulis silvestris</name>
    <dbReference type="NCBI Taxonomy" id="2686094"/>
    <lineage>
        <taxon>Bacteria</taxon>
        <taxon>Pseudomonadati</taxon>
        <taxon>Pseudomonadota</taxon>
        <taxon>Alphaproteobacteria</taxon>
        <taxon>Caulobacterales</taxon>
        <taxon>Caulobacteraceae</taxon>
        <taxon>Terricaulis</taxon>
    </lineage>
</organism>
<accession>A0A6I6MR01</accession>
<keyword evidence="8" id="KW-1185">Reference proteome</keyword>
<evidence type="ECO:0000259" key="6">
    <source>
        <dbReference type="Pfam" id="PF13180"/>
    </source>
</evidence>
<proteinExistence type="inferred from homology"/>
<dbReference type="GO" id="GO:0004252">
    <property type="term" value="F:serine-type endopeptidase activity"/>
    <property type="evidence" value="ECO:0007669"/>
    <property type="project" value="InterPro"/>
</dbReference>
<dbReference type="GO" id="GO:0006508">
    <property type="term" value="P:proteolysis"/>
    <property type="evidence" value="ECO:0007669"/>
    <property type="project" value="UniProtKB-KW"/>
</dbReference>
<evidence type="ECO:0000256" key="2">
    <source>
        <dbReference type="ARBA" id="ARBA00022670"/>
    </source>
</evidence>
<gene>
    <name evidence="7" type="primary">mucD_2</name>
    <name evidence="7" type="ORF">DSM104635_02688</name>
</gene>
<dbReference type="Gene3D" id="2.30.42.10">
    <property type="match status" value="1"/>
</dbReference>
<keyword evidence="4" id="KW-0720">Serine protease</keyword>
<dbReference type="FunFam" id="2.40.10.10:FF:000001">
    <property type="entry name" value="Periplasmic serine protease DegS"/>
    <property type="match status" value="1"/>
</dbReference>
<dbReference type="InterPro" id="IPR036034">
    <property type="entry name" value="PDZ_sf"/>
</dbReference>
<dbReference type="EMBL" id="CP047045">
    <property type="protein sequence ID" value="QGZ95836.1"/>
    <property type="molecule type" value="Genomic_DNA"/>
</dbReference>
<comment type="similarity">
    <text evidence="1">Belongs to the peptidase S1C family.</text>
</comment>
<evidence type="ECO:0000256" key="1">
    <source>
        <dbReference type="ARBA" id="ARBA00010541"/>
    </source>
</evidence>
<dbReference type="Gene3D" id="2.40.10.120">
    <property type="match status" value="1"/>
</dbReference>
<evidence type="ECO:0000313" key="7">
    <source>
        <dbReference type="EMBL" id="QGZ95836.1"/>
    </source>
</evidence>
<dbReference type="Proteomes" id="UP000431269">
    <property type="component" value="Chromosome"/>
</dbReference>
<keyword evidence="5" id="KW-0732">Signal</keyword>
<feature type="chain" id="PRO_5026041689" evidence="5">
    <location>
        <begin position="24"/>
        <end position="366"/>
    </location>
</feature>
<name>A0A6I6MR01_9CAUL</name>
<dbReference type="InterPro" id="IPR001478">
    <property type="entry name" value="PDZ"/>
</dbReference>
<evidence type="ECO:0000256" key="5">
    <source>
        <dbReference type="SAM" id="SignalP"/>
    </source>
</evidence>
<dbReference type="InterPro" id="IPR051201">
    <property type="entry name" value="Chloro_Bact_Ser_Proteases"/>
</dbReference>
<dbReference type="AlphaFoldDB" id="A0A6I6MR01"/>
<dbReference type="SUPFAM" id="SSF50156">
    <property type="entry name" value="PDZ domain-like"/>
    <property type="match status" value="1"/>
</dbReference>
<sequence>MQNSGMQNAPLRALAALTLVALAACGRPQAIDTEGADPRVVQARGTLAESEQATIAIFQSAAPSVVLVISGDPSGFSGEVGAGTGFVWDAAGHVVTNNHVVQGAQTVIRLPGGEDIPAEVIGRAPQYDVAVLRLQRAVGSPALPLGTSNDLQVGQAVFAIGNPFGFDRTISAGIVSALGRQLPTQEGREIADVIQTDAAINPGNSGGPLLDSAGRVIGMTTAIFSPSGAYAGVGFAVPIDTIARVVPQLIETGRAPIAGIGIVAADQSVATRLGVEGVLVWQTSGSSPAARAGLRGTNPQAGELGDVIVAAEGAPVRRLSDLTNTLDRLGVGGTVNLTVRRDDRNVDVQVQIEDIGGRETAVTIRK</sequence>
<dbReference type="KEGG" id="tsv:DSM104635_02688"/>
<dbReference type="Pfam" id="PF13365">
    <property type="entry name" value="Trypsin_2"/>
    <property type="match status" value="1"/>
</dbReference>
<dbReference type="InterPro" id="IPR001940">
    <property type="entry name" value="Peptidase_S1C"/>
</dbReference>